<protein>
    <submittedName>
        <fullName evidence="1">Uncharacterized protein</fullName>
    </submittedName>
</protein>
<sequence length="172" mass="21872">MVLFFRDRSLYYLDCYDLNKKQTKREKKNVDYDNELLQLHYSLENLQTLREFKEAFEESYQKSLNDERLQNDLREWRKWRKREFEEIREMILFFRDFQEFSMSCDYNLSRKEIQDYSEAIARHDVMLQLDYSPENFYEFKRFKEVNEKDYQNLLNNERLQNKLREWRRSKQR</sequence>
<dbReference type="PATRIC" id="fig|907239.3.peg.981"/>
<dbReference type="KEGG" id="hes:HPSA_04830"/>
<name>E8QSI2_HELPW</name>
<evidence type="ECO:0000313" key="2">
    <source>
        <dbReference type="Proteomes" id="UP000007467"/>
    </source>
</evidence>
<dbReference type="EMBL" id="CP002336">
    <property type="protein sequence ID" value="ADU84946.1"/>
    <property type="molecule type" value="Genomic_DNA"/>
</dbReference>
<proteinExistence type="predicted"/>
<reference evidence="2" key="1">
    <citation type="submission" date="2010-11" db="EMBL/GenBank/DDBJ databases">
        <title>Genome sequence of Helicobacter pylori strain SouthAfrica7.</title>
        <authorList>
            <person name="Kersulyte D."/>
            <person name="Segal I."/>
            <person name="Mistry R."/>
            <person name="Berg D.E."/>
        </authorList>
    </citation>
    <scope>NUCLEOTIDE SEQUENCE [LARGE SCALE GENOMIC DNA]</scope>
    <source>
        <strain evidence="2">SouthAfrica7</strain>
    </source>
</reference>
<dbReference type="AlphaFoldDB" id="E8QSI2"/>
<gene>
    <name evidence="1" type="ordered locus">HPSA_04830</name>
</gene>
<accession>E8QSI2</accession>
<organism evidence="1 2">
    <name type="scientific">Helicobacter pylori (strain SouthAfrica7)</name>
    <dbReference type="NCBI Taxonomy" id="907239"/>
    <lineage>
        <taxon>Bacteria</taxon>
        <taxon>Pseudomonadati</taxon>
        <taxon>Campylobacterota</taxon>
        <taxon>Epsilonproteobacteria</taxon>
        <taxon>Campylobacterales</taxon>
        <taxon>Helicobacteraceae</taxon>
        <taxon>Helicobacter</taxon>
    </lineage>
</organism>
<dbReference type="Proteomes" id="UP000007467">
    <property type="component" value="Chromosome"/>
</dbReference>
<evidence type="ECO:0000313" key="1">
    <source>
        <dbReference type="EMBL" id="ADU84946.1"/>
    </source>
</evidence>
<reference evidence="1 2" key="2">
    <citation type="journal article" date="2013" name="Genome Announc.">
        <title>Genome Sequences of Three hpAfrica2 Strains of Helicobacter pylori.</title>
        <authorList>
            <person name="Duncan S.S."/>
            <person name="Bertoli M.T."/>
            <person name="Kersulyte D."/>
            <person name="Valk P.L."/>
            <person name="Tamma S."/>
            <person name="Segal I."/>
            <person name="McClain M.S."/>
            <person name="Cover T.L."/>
            <person name="Berg D.E."/>
        </authorList>
    </citation>
    <scope>NUCLEOTIDE SEQUENCE [LARGE SCALE GENOMIC DNA]</scope>
    <source>
        <strain evidence="1 2">SouthAfrica7</strain>
    </source>
</reference>
<dbReference type="HOGENOM" id="CLU_092371_0_0_7"/>